<feature type="compositionally biased region" description="Low complexity" evidence="3">
    <location>
        <begin position="16"/>
        <end position="28"/>
    </location>
</feature>
<dbReference type="EMBL" id="WNKS01000007">
    <property type="protein sequence ID" value="MTV31409.1"/>
    <property type="molecule type" value="Genomic_DNA"/>
</dbReference>
<sequence>MTVSARPSRTARLRVSARYPTSPTATSTRPPPSLACLKPLATRISASTNEDSNVPQPACAPLGFNVVAVIGVAVDVSALPALSDRRVQDRGPLMQSVLRKRSEDLLDYFVDISQWLQPGEIVSSARAWSIPDYCIPEDEGRPAILPPQAGDLIITNVHFADTGALVWCANGIHLGMYRVFCRLTTSQGRTKLFRFKLGTRGVPGNIVASAGSTVVSVGVIPATPTGILAVAPSGVNMGASTVAVAAATQHVTVGNTGNATLTISGLSISSASGDFTQTSTPPATLAPGASFTVALDFTPSKAGAQSAILTVTTSVGTATIGVSGSGAAVAANPSLTISTASLVANSTGTPSLDVGALTFPDTTVG</sequence>
<feature type="region of interest" description="Disordered" evidence="3">
    <location>
        <begin position="1"/>
        <end position="33"/>
    </location>
</feature>
<dbReference type="NCBIfam" id="NF012200">
    <property type="entry name" value="choice_anch_D"/>
    <property type="match status" value="1"/>
</dbReference>
<evidence type="ECO:0000259" key="4">
    <source>
        <dbReference type="Pfam" id="PF15780"/>
    </source>
</evidence>
<evidence type="ECO:0000256" key="3">
    <source>
        <dbReference type="SAM" id="MobiDB-lite"/>
    </source>
</evidence>
<dbReference type="Pfam" id="PF15780">
    <property type="entry name" value="ASH"/>
    <property type="match status" value="1"/>
</dbReference>
<gene>
    <name evidence="5" type="ORF">GJ654_10425</name>
</gene>
<evidence type="ECO:0000313" key="5">
    <source>
        <dbReference type="EMBL" id="MTV31409.1"/>
    </source>
</evidence>
<dbReference type="OrthoDB" id="8909825at2"/>
<dbReference type="GO" id="GO:0005737">
    <property type="term" value="C:cytoplasm"/>
    <property type="evidence" value="ECO:0007669"/>
    <property type="project" value="UniProtKB-SubCell"/>
</dbReference>
<organism evidence="5 6">
    <name type="scientific">Rhodoblastus acidophilus</name>
    <name type="common">Rhodopseudomonas acidophila</name>
    <dbReference type="NCBI Taxonomy" id="1074"/>
    <lineage>
        <taxon>Bacteria</taxon>
        <taxon>Pseudomonadati</taxon>
        <taxon>Pseudomonadota</taxon>
        <taxon>Alphaproteobacteria</taxon>
        <taxon>Hyphomicrobiales</taxon>
        <taxon>Rhodoblastaceae</taxon>
        <taxon>Rhodoblastus</taxon>
    </lineage>
</organism>
<reference evidence="5 6" key="1">
    <citation type="submission" date="2019-11" db="EMBL/GenBank/DDBJ databases">
        <title>Whole-genome sequence of a Rhodoblastus acidophilus DSM 142.</title>
        <authorList>
            <person name="Kyndt J.A."/>
            <person name="Meyer T.E."/>
        </authorList>
    </citation>
    <scope>NUCLEOTIDE SEQUENCE [LARGE SCALE GENOMIC DNA]</scope>
    <source>
        <strain evidence="5 6">DSM 142</strain>
    </source>
</reference>
<protein>
    <submittedName>
        <fullName evidence="5">Choice-of-anchor D domain-containing protein</fullName>
    </submittedName>
</protein>
<name>A0A6N8DLP5_RHOAC</name>
<evidence type="ECO:0000256" key="2">
    <source>
        <dbReference type="ARBA" id="ARBA00022490"/>
    </source>
</evidence>
<feature type="domain" description="Abnormal spindle-like microcephaly-associated protein ASH" evidence="4">
    <location>
        <begin position="246"/>
        <end position="314"/>
    </location>
</feature>
<keyword evidence="2" id="KW-0963">Cytoplasm</keyword>
<comment type="caution">
    <text evidence="5">The sequence shown here is derived from an EMBL/GenBank/DDBJ whole genome shotgun (WGS) entry which is preliminary data.</text>
</comment>
<evidence type="ECO:0000313" key="6">
    <source>
        <dbReference type="Proteomes" id="UP000439113"/>
    </source>
</evidence>
<proteinExistence type="predicted"/>
<dbReference type="AlphaFoldDB" id="A0A6N8DLP5"/>
<dbReference type="Pfam" id="PF23148">
    <property type="entry name" value="Gp77"/>
    <property type="match status" value="1"/>
</dbReference>
<comment type="subcellular location">
    <subcellularLocation>
        <location evidence="1">Cytoplasm</location>
    </subcellularLocation>
</comment>
<dbReference type="InterPro" id="IPR013783">
    <property type="entry name" value="Ig-like_fold"/>
</dbReference>
<evidence type="ECO:0000256" key="1">
    <source>
        <dbReference type="ARBA" id="ARBA00004496"/>
    </source>
</evidence>
<dbReference type="Gene3D" id="2.60.40.10">
    <property type="entry name" value="Immunoglobulins"/>
    <property type="match status" value="1"/>
</dbReference>
<accession>A0A6N8DLP5</accession>
<dbReference type="Proteomes" id="UP000439113">
    <property type="component" value="Unassembled WGS sequence"/>
</dbReference>
<dbReference type="InterPro" id="IPR031549">
    <property type="entry name" value="ASH"/>
</dbReference>
<dbReference type="InterPro" id="IPR056928">
    <property type="entry name" value="Gp77-like"/>
</dbReference>